<dbReference type="STRING" id="411483.FAEPRAA2165_01282"/>
<protein>
    <submittedName>
        <fullName evidence="2">ATPase family associated with various cellular activities (AAA)</fullName>
    </submittedName>
</protein>
<comment type="caution">
    <text evidence="2">The sequence shown here is derived from an EMBL/GenBank/DDBJ whole genome shotgun (WGS) entry which is preliminary data.</text>
</comment>
<dbReference type="EMBL" id="ACOP02000032">
    <property type="protein sequence ID" value="EEU97103.1"/>
    <property type="molecule type" value="Genomic_DNA"/>
</dbReference>
<dbReference type="PANTHER" id="PTHR42759">
    <property type="entry name" value="MOXR FAMILY PROTEIN"/>
    <property type="match status" value="1"/>
</dbReference>
<evidence type="ECO:0000313" key="3">
    <source>
        <dbReference type="Proteomes" id="UP000004619"/>
    </source>
</evidence>
<dbReference type="PATRIC" id="fig|411483.3.peg.869"/>
<keyword evidence="3" id="KW-1185">Reference proteome</keyword>
<dbReference type="GO" id="GO:0016887">
    <property type="term" value="F:ATP hydrolysis activity"/>
    <property type="evidence" value="ECO:0007669"/>
    <property type="project" value="InterPro"/>
</dbReference>
<dbReference type="Proteomes" id="UP000004619">
    <property type="component" value="Unassembled WGS sequence"/>
</dbReference>
<dbReference type="InterPro" id="IPR011704">
    <property type="entry name" value="ATPase_dyneun-rel_AAA"/>
</dbReference>
<feature type="domain" description="ATPase dynein-related AAA" evidence="1">
    <location>
        <begin position="81"/>
        <end position="213"/>
    </location>
</feature>
<dbReference type="SUPFAM" id="SSF52540">
    <property type="entry name" value="P-loop containing nucleoside triphosphate hydrolases"/>
    <property type="match status" value="1"/>
</dbReference>
<dbReference type="InterPro" id="IPR050764">
    <property type="entry name" value="CbbQ/NirQ/NorQ/GpvN"/>
</dbReference>
<evidence type="ECO:0000313" key="2">
    <source>
        <dbReference type="EMBL" id="EEU97103.1"/>
    </source>
</evidence>
<name>C7H4R7_FAED2</name>
<dbReference type="PANTHER" id="PTHR42759:SF1">
    <property type="entry name" value="MAGNESIUM-CHELATASE SUBUNIT CHLD"/>
    <property type="match status" value="1"/>
</dbReference>
<accession>C7H4R7</accession>
<dbReference type="Gene3D" id="3.40.50.300">
    <property type="entry name" value="P-loop containing nucleotide triphosphate hydrolases"/>
    <property type="match status" value="1"/>
</dbReference>
<organism evidence="2 3">
    <name type="scientific">Faecalibacterium duncaniae (strain DSM 17677 / JCM 31915 / A2-165)</name>
    <name type="common">Faecalibacterium prausnitzii</name>
    <dbReference type="NCBI Taxonomy" id="411483"/>
    <lineage>
        <taxon>Bacteria</taxon>
        <taxon>Bacillati</taxon>
        <taxon>Bacillota</taxon>
        <taxon>Clostridia</taxon>
        <taxon>Eubacteriales</taxon>
        <taxon>Oscillospiraceae</taxon>
        <taxon>Faecalibacterium</taxon>
    </lineage>
</organism>
<dbReference type="GO" id="GO:0005524">
    <property type="term" value="F:ATP binding"/>
    <property type="evidence" value="ECO:0007669"/>
    <property type="project" value="InterPro"/>
</dbReference>
<dbReference type="Pfam" id="PF07728">
    <property type="entry name" value="AAA_5"/>
    <property type="match status" value="1"/>
</dbReference>
<dbReference type="AlphaFoldDB" id="C7H4R7"/>
<dbReference type="eggNOG" id="COG0714">
    <property type="taxonomic scope" value="Bacteria"/>
</dbReference>
<dbReference type="InterPro" id="IPR027417">
    <property type="entry name" value="P-loop_NTPase"/>
</dbReference>
<dbReference type="HOGENOM" id="CLU_080347_0_0_9"/>
<evidence type="ECO:0000259" key="1">
    <source>
        <dbReference type="Pfam" id="PF07728"/>
    </source>
</evidence>
<gene>
    <name evidence="2" type="ORF">FAEPRAA2165_01282</name>
</gene>
<reference evidence="2" key="1">
    <citation type="submission" date="2009-08" db="EMBL/GenBank/DDBJ databases">
        <authorList>
            <person name="Weinstock G."/>
            <person name="Sodergren E."/>
            <person name="Clifton S."/>
            <person name="Fulton L."/>
            <person name="Fulton B."/>
            <person name="Courtney L."/>
            <person name="Fronick C."/>
            <person name="Harrison M."/>
            <person name="Strong C."/>
            <person name="Farmer C."/>
            <person name="Delahaunty K."/>
            <person name="Markovic C."/>
            <person name="Hall O."/>
            <person name="Minx P."/>
            <person name="Tomlinson C."/>
            <person name="Mitreva M."/>
            <person name="Nelson J."/>
            <person name="Hou S."/>
            <person name="Wollam A."/>
            <person name="Pepin K.H."/>
            <person name="Johnson M."/>
            <person name="Bhonagiri V."/>
            <person name="Nash W.E."/>
            <person name="Warren W."/>
            <person name="Chinwalla A."/>
            <person name="Mardis E.R."/>
            <person name="Wilson R.K."/>
        </authorList>
    </citation>
    <scope>NUCLEOTIDE SEQUENCE [LARGE SCALE GENOMIC DNA]</scope>
    <source>
        <strain evidence="2">A2-165</strain>
    </source>
</reference>
<sequence length="324" mass="35911">MIRLKNRFGKANRKEMSWMSDLMETLRQEGISPDLLRAVEDYRAAHALPEALRPRIPASGFTYYGREVWEQALAALLCGENLLLAGGKATGKNVLAENLAAAFGRPAWDISFHVNMDAASLIGMDTFVDGAVTFRPGPVYRCAQCGGFGVLDEINMAKNEALAVLHAVLDFRRAIDVPGYERIPLAEETRFIATMNYGYAGTRELNEALTSRFAVIQMPTITEENLEKLLRAQFADLTDKYVHQFALLFLDLQKKCDSAEISTKALDLRGMLDALRLMRRGVAAGPALDMGITNKAFDSYEQGLIRDVIAARIPASLTAEKLFR</sequence>
<proteinExistence type="predicted"/>